<protein>
    <submittedName>
        <fullName evidence="1">Uncharacterized protein</fullName>
    </submittedName>
</protein>
<feature type="non-terminal residue" evidence="1">
    <location>
        <position position="1"/>
    </location>
</feature>
<keyword evidence="2" id="KW-1185">Reference proteome</keyword>
<feature type="non-terminal residue" evidence="1">
    <location>
        <position position="83"/>
    </location>
</feature>
<comment type="caution">
    <text evidence="1">The sequence shown here is derived from an EMBL/GenBank/DDBJ whole genome shotgun (WGS) entry which is preliminary data.</text>
</comment>
<sequence>DLQALSMAPSYLDFAPGLAKAFLYPCAGYVPKVPSSALRPVVLQAFCSPPFRESDQQKLNCICEHWTHTRWDNCSSAMVPLRR</sequence>
<proteinExistence type="predicted"/>
<evidence type="ECO:0000313" key="2">
    <source>
        <dbReference type="Proteomes" id="UP001529510"/>
    </source>
</evidence>
<dbReference type="EMBL" id="JAMKFB020000024">
    <property type="protein sequence ID" value="KAL0157433.1"/>
    <property type="molecule type" value="Genomic_DNA"/>
</dbReference>
<dbReference type="AlphaFoldDB" id="A0ABD0N5N0"/>
<evidence type="ECO:0000313" key="1">
    <source>
        <dbReference type="EMBL" id="KAL0157433.1"/>
    </source>
</evidence>
<name>A0ABD0N5N0_CIRMR</name>
<accession>A0ABD0N5N0</accession>
<organism evidence="1 2">
    <name type="scientific">Cirrhinus mrigala</name>
    <name type="common">Mrigala</name>
    <dbReference type="NCBI Taxonomy" id="683832"/>
    <lineage>
        <taxon>Eukaryota</taxon>
        <taxon>Metazoa</taxon>
        <taxon>Chordata</taxon>
        <taxon>Craniata</taxon>
        <taxon>Vertebrata</taxon>
        <taxon>Euteleostomi</taxon>
        <taxon>Actinopterygii</taxon>
        <taxon>Neopterygii</taxon>
        <taxon>Teleostei</taxon>
        <taxon>Ostariophysi</taxon>
        <taxon>Cypriniformes</taxon>
        <taxon>Cyprinidae</taxon>
        <taxon>Labeoninae</taxon>
        <taxon>Labeonini</taxon>
        <taxon>Cirrhinus</taxon>
    </lineage>
</organism>
<gene>
    <name evidence="1" type="ORF">M9458_048679</name>
</gene>
<reference evidence="1 2" key="1">
    <citation type="submission" date="2024-05" db="EMBL/GenBank/DDBJ databases">
        <title>Genome sequencing and assembly of Indian major carp, Cirrhinus mrigala (Hamilton, 1822).</title>
        <authorList>
            <person name="Mohindra V."/>
            <person name="Chowdhury L.M."/>
            <person name="Lal K."/>
            <person name="Jena J.K."/>
        </authorList>
    </citation>
    <scope>NUCLEOTIDE SEQUENCE [LARGE SCALE GENOMIC DNA]</scope>
    <source>
        <strain evidence="1">CM1030</strain>
        <tissue evidence="1">Blood</tissue>
    </source>
</reference>
<dbReference type="Proteomes" id="UP001529510">
    <property type="component" value="Unassembled WGS sequence"/>
</dbReference>